<dbReference type="GO" id="GO:0005886">
    <property type="term" value="C:plasma membrane"/>
    <property type="evidence" value="ECO:0007669"/>
    <property type="project" value="TreeGrafter"/>
</dbReference>
<dbReference type="Gene3D" id="1.10.287.770">
    <property type="entry name" value="YojJ-like"/>
    <property type="match status" value="1"/>
</dbReference>
<feature type="transmembrane region" description="Helical" evidence="12">
    <location>
        <begin position="270"/>
        <end position="294"/>
    </location>
</feature>
<dbReference type="Proteomes" id="UP000593567">
    <property type="component" value="Unassembled WGS sequence"/>
</dbReference>
<comment type="similarity">
    <text evidence="11">Belongs to the amiloride-sensitive sodium channel (TC 1.A.6) family.</text>
</comment>
<evidence type="ECO:0000256" key="1">
    <source>
        <dbReference type="ARBA" id="ARBA00004141"/>
    </source>
</evidence>
<keyword evidence="2 11" id="KW-0813">Transport</keyword>
<comment type="subcellular location">
    <subcellularLocation>
        <location evidence="1">Membrane</location>
        <topology evidence="1">Multi-pass membrane protein</topology>
    </subcellularLocation>
</comment>
<keyword evidence="6" id="KW-0915">Sodium</keyword>
<keyword evidence="3 11" id="KW-0894">Sodium channel</keyword>
<organism evidence="13 14">
    <name type="scientific">Bugula neritina</name>
    <name type="common">Brown bryozoan</name>
    <name type="synonym">Sertularia neritina</name>
    <dbReference type="NCBI Taxonomy" id="10212"/>
    <lineage>
        <taxon>Eukaryota</taxon>
        <taxon>Metazoa</taxon>
        <taxon>Spiralia</taxon>
        <taxon>Lophotrochozoa</taxon>
        <taxon>Bryozoa</taxon>
        <taxon>Gymnolaemata</taxon>
        <taxon>Cheilostomatida</taxon>
        <taxon>Flustrina</taxon>
        <taxon>Buguloidea</taxon>
        <taxon>Bugulidae</taxon>
        <taxon>Bugula</taxon>
    </lineage>
</organism>
<evidence type="ECO:0000256" key="6">
    <source>
        <dbReference type="ARBA" id="ARBA00023053"/>
    </source>
</evidence>
<comment type="caution">
    <text evidence="13">The sequence shown here is derived from an EMBL/GenBank/DDBJ whole genome shotgun (WGS) entry which is preliminary data.</text>
</comment>
<dbReference type="EMBL" id="VXIV02002731">
    <property type="protein sequence ID" value="KAF6023320.1"/>
    <property type="molecule type" value="Genomic_DNA"/>
</dbReference>
<dbReference type="OrthoDB" id="8065060at2759"/>
<dbReference type="PRINTS" id="PR01078">
    <property type="entry name" value="AMINACHANNEL"/>
</dbReference>
<accession>A0A7J7JAQ2</accession>
<name>A0A7J7JAQ2_BUGNE</name>
<evidence type="ECO:0000256" key="7">
    <source>
        <dbReference type="ARBA" id="ARBA00023065"/>
    </source>
</evidence>
<keyword evidence="14" id="KW-1185">Reference proteome</keyword>
<evidence type="ECO:0000313" key="13">
    <source>
        <dbReference type="EMBL" id="KAF6023320.1"/>
    </source>
</evidence>
<evidence type="ECO:0000256" key="5">
    <source>
        <dbReference type="ARBA" id="ARBA00022989"/>
    </source>
</evidence>
<keyword evidence="5 12" id="KW-1133">Transmembrane helix</keyword>
<evidence type="ECO:0000256" key="8">
    <source>
        <dbReference type="ARBA" id="ARBA00023136"/>
    </source>
</evidence>
<dbReference type="GO" id="GO:0015280">
    <property type="term" value="F:ligand-gated sodium channel activity"/>
    <property type="evidence" value="ECO:0007669"/>
    <property type="project" value="TreeGrafter"/>
</dbReference>
<keyword evidence="8 12" id="KW-0472">Membrane</keyword>
<keyword evidence="4 11" id="KW-0812">Transmembrane</keyword>
<keyword evidence="7 11" id="KW-0406">Ion transport</keyword>
<evidence type="ECO:0000256" key="11">
    <source>
        <dbReference type="RuleBase" id="RU000679"/>
    </source>
</evidence>
<sequence>MTEFFNRTGHQYEDLVQHCSWKGHKCDNSSWSVDYTHYGKCYTFNKYGDHLLIKAGAGNGLHLVLFDEEHEYLETLESDDLGVKFLPHAYIEPPFLKELGFGLAPGFHYLIALKEKSMIMLPHPHGNCILDRKTHYFNNYTVSGCRIECETEKIFANCNCRLVESPGDHPICIPSQFQCALQVLEQIEKSDECVCENPCNATQYPYTMSKLRLRESTVDKLKKEHPVPPELNRDNIIVLNLYFDTLSYEYIKQVPAYSFSSILSDFGGNMGLWLGASALAAFQLIDYLAVACYMRCCQCARKVKPTDNKVMAWETDKEKY</sequence>
<protein>
    <submittedName>
        <fullName evidence="13">ASIC1</fullName>
    </submittedName>
</protein>
<dbReference type="Pfam" id="PF00858">
    <property type="entry name" value="ASC"/>
    <property type="match status" value="1"/>
</dbReference>
<dbReference type="Gene3D" id="2.60.470.10">
    <property type="entry name" value="Acid-sensing ion channels like domains"/>
    <property type="match status" value="1"/>
</dbReference>
<dbReference type="AlphaFoldDB" id="A0A7J7JAQ2"/>
<keyword evidence="10 11" id="KW-0407">Ion channel</keyword>
<evidence type="ECO:0000256" key="9">
    <source>
        <dbReference type="ARBA" id="ARBA00023201"/>
    </source>
</evidence>
<evidence type="ECO:0000256" key="2">
    <source>
        <dbReference type="ARBA" id="ARBA00022448"/>
    </source>
</evidence>
<evidence type="ECO:0000256" key="4">
    <source>
        <dbReference type="ARBA" id="ARBA00022692"/>
    </source>
</evidence>
<evidence type="ECO:0000256" key="3">
    <source>
        <dbReference type="ARBA" id="ARBA00022461"/>
    </source>
</evidence>
<evidence type="ECO:0000313" key="14">
    <source>
        <dbReference type="Proteomes" id="UP000593567"/>
    </source>
</evidence>
<dbReference type="InterPro" id="IPR001873">
    <property type="entry name" value="ENaC"/>
</dbReference>
<reference evidence="13" key="1">
    <citation type="submission" date="2020-06" db="EMBL/GenBank/DDBJ databases">
        <title>Draft genome of Bugula neritina, a colonial animal packing powerful symbionts and potential medicines.</title>
        <authorList>
            <person name="Rayko M."/>
        </authorList>
    </citation>
    <scope>NUCLEOTIDE SEQUENCE [LARGE SCALE GENOMIC DNA]</scope>
    <source>
        <strain evidence="13">Kwan_BN1</strain>
    </source>
</reference>
<dbReference type="PANTHER" id="PTHR11690:SF222">
    <property type="entry name" value="AMILORIDE-SENSITIVE SODIUM CHANNEL SUBUNIT GAMMA"/>
    <property type="match status" value="1"/>
</dbReference>
<proteinExistence type="inferred from homology"/>
<keyword evidence="9 11" id="KW-0739">Sodium transport</keyword>
<gene>
    <name evidence="13" type="ORF">EB796_018367</name>
</gene>
<dbReference type="PANTHER" id="PTHR11690">
    <property type="entry name" value="AMILORIDE-SENSITIVE SODIUM CHANNEL-RELATED"/>
    <property type="match status" value="1"/>
</dbReference>
<evidence type="ECO:0000256" key="10">
    <source>
        <dbReference type="ARBA" id="ARBA00023303"/>
    </source>
</evidence>
<evidence type="ECO:0000256" key="12">
    <source>
        <dbReference type="SAM" id="Phobius"/>
    </source>
</evidence>